<dbReference type="NCBIfam" id="TIGR02444">
    <property type="entry name" value="TIGR02444 family protein"/>
    <property type="match status" value="1"/>
</dbReference>
<protein>
    <submittedName>
        <fullName evidence="1">TIGR02444 family protein</fullName>
    </submittedName>
</protein>
<organism evidence="1 2">
    <name type="scientific">Paracoccus pantotrophus</name>
    <name type="common">Thiosphaera pantotropha</name>
    <dbReference type="NCBI Taxonomy" id="82367"/>
    <lineage>
        <taxon>Bacteria</taxon>
        <taxon>Pseudomonadati</taxon>
        <taxon>Pseudomonadota</taxon>
        <taxon>Alphaproteobacteria</taxon>
        <taxon>Rhodobacterales</taxon>
        <taxon>Paracoccaceae</taxon>
        <taxon>Paracoccus</taxon>
    </lineage>
</organism>
<dbReference type="InterPro" id="IPR012659">
    <property type="entry name" value="CHP02444"/>
</dbReference>
<proteinExistence type="predicted"/>
<dbReference type="AlphaFoldDB" id="A0A7H9C0F6"/>
<geneLocation type="plasmid" evidence="1 2">
    <name>unnamed2</name>
</geneLocation>
<dbReference type="Proteomes" id="UP000509322">
    <property type="component" value="Plasmid unnamed2"/>
</dbReference>
<gene>
    <name evidence="1" type="ORF">HYQ43_22885</name>
</gene>
<name>A0A7H9C0F6_PARPN</name>
<keyword evidence="1" id="KW-0614">Plasmid</keyword>
<accession>A0A7H9C0F6</accession>
<evidence type="ECO:0000313" key="2">
    <source>
        <dbReference type="Proteomes" id="UP000509322"/>
    </source>
</evidence>
<dbReference type="EMBL" id="CP058692">
    <property type="protein sequence ID" value="QLH17097.1"/>
    <property type="molecule type" value="Genomic_DNA"/>
</dbReference>
<dbReference type="Pfam" id="PF09523">
    <property type="entry name" value="DUF2390"/>
    <property type="match status" value="1"/>
</dbReference>
<evidence type="ECO:0000313" key="1">
    <source>
        <dbReference type="EMBL" id="QLH17097.1"/>
    </source>
</evidence>
<reference evidence="1 2" key="1">
    <citation type="submission" date="2020-07" db="EMBL/GenBank/DDBJ databases">
        <title>The complete genome of Paracoccus pantotrophus ACCC 10489.</title>
        <authorList>
            <person name="Si Y."/>
        </authorList>
    </citation>
    <scope>NUCLEOTIDE SEQUENCE [LARGE SCALE GENOMIC DNA]</scope>
    <source>
        <strain evidence="1 2">ACCC10489</strain>
        <plasmid evidence="1 2">unnamed2</plasmid>
    </source>
</reference>
<sequence>MPAKPEGKCAAKKDEATALWPFMLKIYAAPGVAPACLRLQETYGLDIPLFLAVLHGAVLDKALDAAAIRALDASCAQWRQDVIHPLRRIRTAMKSDAILAWNPRVPALREAIKAQELTAERIEAEVLEALIRSLPPTAGPGGEKPLEEAASLVLDLQAPDRAALLPEDARHVCEALAGLEKGCAST</sequence>